<sequence>MFKKILLLAFLLVSLQARVVLDSDNKKVEVPDVIERATPLIGAFVQVSAMLGNEDHIISGAPKLPPLMSKIFPKIKSNDNKSGMLSSSVETIIASKTQVVFGPIGMMFDENSKAQLESAGIAVVKIDKFQSIKEIQDSFSKIAEIWGEKSVKRAREFNDYFNDNIKFVSQKTANLTPKKRVLVLNYSSGNFNTISQKDIGAEYISVAGGINLSSELSDGDFKISKAINEEQVIIFNPDIIITNSQKSADAIAKNASFAKLKAVQNGQIFVVPSGVYLWSVRSAEGALYPLWLAKTFYPEQFSDLNLEQKTKEFYERFYNYKLSDSELKEILHPKSEF</sequence>
<dbReference type="PANTHER" id="PTHR30535">
    <property type="entry name" value="VITAMIN B12-BINDING PROTEIN"/>
    <property type="match status" value="1"/>
</dbReference>
<dbReference type="InterPro" id="IPR002491">
    <property type="entry name" value="ABC_transptr_periplasmic_BD"/>
</dbReference>
<evidence type="ECO:0000256" key="1">
    <source>
        <dbReference type="SAM" id="SignalP"/>
    </source>
</evidence>
<evidence type="ECO:0000259" key="2">
    <source>
        <dbReference type="PROSITE" id="PS50983"/>
    </source>
</evidence>
<protein>
    <submittedName>
        <fullName evidence="3">Iron ABC transporter substrate-binding protein</fullName>
    </submittedName>
</protein>
<feature type="signal peptide" evidence="1">
    <location>
        <begin position="1"/>
        <end position="19"/>
    </location>
</feature>
<dbReference type="Proteomes" id="UP000192671">
    <property type="component" value="Unassembled WGS sequence"/>
</dbReference>
<reference evidence="3 4" key="1">
    <citation type="journal article" date="2017" name="Gene Rep">
        <title>The ribosomal RNA operon (rrn) of Campylobacter concisus supports molecular typing to genomospecies level.</title>
        <authorList>
            <person name="Huq M."/>
            <person name="Van T.T.H."/>
            <person name="Gurtler V."/>
            <person name="Elshagmani E."/>
            <person name="Allemailem K.S."/>
            <person name="Smooker P.M."/>
            <person name="Istivan T.S."/>
        </authorList>
    </citation>
    <scope>NUCLEOTIDE SEQUENCE [LARGE SCALE GENOMIC DNA]</scope>
    <source>
        <strain evidence="3 4">RCH 26</strain>
    </source>
</reference>
<dbReference type="PROSITE" id="PS50983">
    <property type="entry name" value="FE_B12_PBP"/>
    <property type="match status" value="1"/>
</dbReference>
<dbReference type="Pfam" id="PF01497">
    <property type="entry name" value="Peripla_BP_2"/>
    <property type="match status" value="1"/>
</dbReference>
<comment type="caution">
    <text evidence="3">The sequence shown here is derived from an EMBL/GenBank/DDBJ whole genome shotgun (WGS) entry which is preliminary data.</text>
</comment>
<name>A0A1X0U2T5_9BACT</name>
<dbReference type="InterPro" id="IPR050902">
    <property type="entry name" value="ABC_Transporter_SBP"/>
</dbReference>
<dbReference type="PANTHER" id="PTHR30535:SF34">
    <property type="entry name" value="MOLYBDATE-BINDING PROTEIN MOLA"/>
    <property type="match status" value="1"/>
</dbReference>
<proteinExistence type="predicted"/>
<dbReference type="EMBL" id="LVWL01000019">
    <property type="protein sequence ID" value="ORI07911.1"/>
    <property type="molecule type" value="Genomic_DNA"/>
</dbReference>
<dbReference type="SUPFAM" id="SSF53807">
    <property type="entry name" value="Helical backbone' metal receptor"/>
    <property type="match status" value="1"/>
</dbReference>
<dbReference type="Gene3D" id="3.40.50.1980">
    <property type="entry name" value="Nitrogenase molybdenum iron protein domain"/>
    <property type="match status" value="2"/>
</dbReference>
<organism evidence="3 4">
    <name type="scientific">Campylobacter concisus</name>
    <dbReference type="NCBI Taxonomy" id="199"/>
    <lineage>
        <taxon>Bacteria</taxon>
        <taxon>Pseudomonadati</taxon>
        <taxon>Campylobacterota</taxon>
        <taxon>Epsilonproteobacteria</taxon>
        <taxon>Campylobacterales</taxon>
        <taxon>Campylobacteraceae</taxon>
        <taxon>Campylobacter</taxon>
    </lineage>
</organism>
<feature type="domain" description="Fe/B12 periplasmic-binding" evidence="2">
    <location>
        <begin position="36"/>
        <end position="300"/>
    </location>
</feature>
<accession>A0A1X0U2T5</accession>
<keyword evidence="1" id="KW-0732">Signal</keyword>
<evidence type="ECO:0000313" key="3">
    <source>
        <dbReference type="EMBL" id="ORI07911.1"/>
    </source>
</evidence>
<feature type="chain" id="PRO_5012846235" evidence="1">
    <location>
        <begin position="20"/>
        <end position="337"/>
    </location>
</feature>
<gene>
    <name evidence="3" type="ORF">A3835_05380</name>
</gene>
<evidence type="ECO:0000313" key="4">
    <source>
        <dbReference type="Proteomes" id="UP000192671"/>
    </source>
</evidence>
<dbReference type="AlphaFoldDB" id="A0A1X0U2T5"/>